<reference evidence="7 8" key="1">
    <citation type="submission" date="2020-10" db="EMBL/GenBank/DDBJ databases">
        <title>Connecting structure to function with the recovery of over 1000 high-quality activated sludge metagenome-assembled genomes encoding full-length rRNA genes using long-read sequencing.</title>
        <authorList>
            <person name="Singleton C.M."/>
            <person name="Petriglieri F."/>
            <person name="Kristensen J.M."/>
            <person name="Kirkegaard R.H."/>
            <person name="Michaelsen T.Y."/>
            <person name="Andersen M.H."/>
            <person name="Karst S.M."/>
            <person name="Dueholm M.S."/>
            <person name="Nielsen P.H."/>
            <person name="Albertsen M."/>
        </authorList>
    </citation>
    <scope>NUCLEOTIDE SEQUENCE [LARGE SCALE GENOMIC DNA]</scope>
    <source>
        <strain evidence="7">AalE_18-Q3-R2-46_BAT3C.188</strain>
    </source>
</reference>
<evidence type="ECO:0000313" key="7">
    <source>
        <dbReference type="EMBL" id="MBK6300961.1"/>
    </source>
</evidence>
<evidence type="ECO:0000256" key="5">
    <source>
        <dbReference type="ARBA" id="ARBA00023136"/>
    </source>
</evidence>
<dbReference type="PANTHER" id="PTHR30250:SF11">
    <property type="entry name" value="O-ANTIGEN TRANSPORTER-RELATED"/>
    <property type="match status" value="1"/>
</dbReference>
<keyword evidence="3 6" id="KW-0812">Transmembrane</keyword>
<keyword evidence="2" id="KW-1003">Cell membrane</keyword>
<evidence type="ECO:0000256" key="2">
    <source>
        <dbReference type="ARBA" id="ARBA00022475"/>
    </source>
</evidence>
<keyword evidence="4 6" id="KW-1133">Transmembrane helix</keyword>
<keyword evidence="5 6" id="KW-0472">Membrane</keyword>
<protein>
    <submittedName>
        <fullName evidence="7">Lipopolysaccharide biosynthesis protein</fullName>
    </submittedName>
</protein>
<comment type="caution">
    <text evidence="7">The sequence shown here is derived from an EMBL/GenBank/DDBJ whole genome shotgun (WGS) entry which is preliminary data.</text>
</comment>
<dbReference type="Pfam" id="PF13440">
    <property type="entry name" value="Polysacc_synt_3"/>
    <property type="match status" value="1"/>
</dbReference>
<feature type="transmembrane region" description="Helical" evidence="6">
    <location>
        <begin position="328"/>
        <end position="348"/>
    </location>
</feature>
<proteinExistence type="predicted"/>
<dbReference type="EMBL" id="JADIXZ010000004">
    <property type="protein sequence ID" value="MBK6300961.1"/>
    <property type="molecule type" value="Genomic_DNA"/>
</dbReference>
<evidence type="ECO:0000256" key="6">
    <source>
        <dbReference type="SAM" id="Phobius"/>
    </source>
</evidence>
<evidence type="ECO:0000256" key="3">
    <source>
        <dbReference type="ARBA" id="ARBA00022692"/>
    </source>
</evidence>
<evidence type="ECO:0000313" key="8">
    <source>
        <dbReference type="Proteomes" id="UP000718281"/>
    </source>
</evidence>
<feature type="transmembrane region" description="Helical" evidence="6">
    <location>
        <begin position="43"/>
        <end position="60"/>
    </location>
</feature>
<dbReference type="PANTHER" id="PTHR30250">
    <property type="entry name" value="PST FAMILY PREDICTED COLANIC ACID TRANSPORTER"/>
    <property type="match status" value="1"/>
</dbReference>
<gene>
    <name evidence="7" type="ORF">IPF40_07885</name>
</gene>
<name>A0A934X4J4_9MICO</name>
<evidence type="ECO:0000256" key="1">
    <source>
        <dbReference type="ARBA" id="ARBA00004651"/>
    </source>
</evidence>
<feature type="transmembrane region" description="Helical" evidence="6">
    <location>
        <begin position="81"/>
        <end position="103"/>
    </location>
</feature>
<accession>A0A934X4J4</accession>
<feature type="transmembrane region" description="Helical" evidence="6">
    <location>
        <begin position="355"/>
        <end position="377"/>
    </location>
</feature>
<feature type="transmembrane region" description="Helical" evidence="6">
    <location>
        <begin position="115"/>
        <end position="132"/>
    </location>
</feature>
<feature type="transmembrane region" description="Helical" evidence="6">
    <location>
        <begin position="389"/>
        <end position="409"/>
    </location>
</feature>
<dbReference type="GO" id="GO:0005886">
    <property type="term" value="C:plasma membrane"/>
    <property type="evidence" value="ECO:0007669"/>
    <property type="project" value="UniProtKB-SubCell"/>
</dbReference>
<organism evidence="7 8">
    <name type="scientific">Candidatus Phosphoribacter hodrii</name>
    <dbReference type="NCBI Taxonomy" id="2953743"/>
    <lineage>
        <taxon>Bacteria</taxon>
        <taxon>Bacillati</taxon>
        <taxon>Actinomycetota</taxon>
        <taxon>Actinomycetes</taxon>
        <taxon>Micrococcales</taxon>
        <taxon>Dermatophilaceae</taxon>
        <taxon>Candidatus Phosphoribacter</taxon>
    </lineage>
</organism>
<comment type="subcellular location">
    <subcellularLocation>
        <location evidence="1">Cell membrane</location>
        <topology evidence="1">Multi-pass membrane protein</topology>
    </subcellularLocation>
</comment>
<dbReference type="AlphaFoldDB" id="A0A934X4J4"/>
<feature type="transmembrane region" description="Helical" evidence="6">
    <location>
        <begin position="213"/>
        <end position="234"/>
    </location>
</feature>
<evidence type="ECO:0000256" key="4">
    <source>
        <dbReference type="ARBA" id="ARBA00022989"/>
    </source>
</evidence>
<dbReference type="InterPro" id="IPR050833">
    <property type="entry name" value="Poly_Biosynth_Transport"/>
</dbReference>
<sequence>MSSGSWIARAVLKVGSGTALGQLAAVLSAPVLARLYAPEAFGTFAAISAAATVVSAFATLRLELAVPLPRETNEAAALARVAVLAVTIASTICAIGVGTYHLFGAEIGGTRYGQELWLLPVLVFLTAMYTLLSQASLRERAYGAIAVRAFAQNGGTAAAQIGLGLASTGPAGLLGGQSIGRLLALAGMAKYSVPYLRGTHAPLGATLGRYRRFPLVLAPSAALNVLGTSIPVLVISQWYGANDAGNLGVAQQVVLLPASLISAAIGQVFVGELTQRLRGHQASSRSLFLRASGALLVPALVLYVGVTLLAEPIIPLVLGNQWVTADDYAVGMAAATALGVVVGPLSYVLIALDSVVAVVIIDVLRVVLVAGAGLAVWALNGPGPTSATAMFATTSALYVVTWLVCLQATRRSDAQHRAR</sequence>
<feature type="transmembrane region" description="Helical" evidence="6">
    <location>
        <begin position="287"/>
        <end position="308"/>
    </location>
</feature>
<feature type="transmembrane region" description="Helical" evidence="6">
    <location>
        <begin position="254"/>
        <end position="275"/>
    </location>
</feature>
<dbReference type="Proteomes" id="UP000718281">
    <property type="component" value="Unassembled WGS sequence"/>
</dbReference>